<dbReference type="InterPro" id="IPR029439">
    <property type="entry name" value="Wzt_C"/>
</dbReference>
<dbReference type="CDD" id="cd10147">
    <property type="entry name" value="Wzt_C-like"/>
    <property type="match status" value="1"/>
</dbReference>
<gene>
    <name evidence="2" type="ORF">S06H3_16626</name>
</gene>
<dbReference type="Gene3D" id="2.70.50.60">
    <property type="entry name" value="abc- transporter (atp binding component) like domain"/>
    <property type="match status" value="1"/>
</dbReference>
<organism evidence="2">
    <name type="scientific">marine sediment metagenome</name>
    <dbReference type="NCBI Taxonomy" id="412755"/>
    <lineage>
        <taxon>unclassified sequences</taxon>
        <taxon>metagenomes</taxon>
        <taxon>ecological metagenomes</taxon>
    </lineage>
</organism>
<accession>X1LDQ2</accession>
<feature type="domain" description="Wzt C-terminal" evidence="1">
    <location>
        <begin position="59"/>
        <end position="176"/>
    </location>
</feature>
<protein>
    <recommendedName>
        <fullName evidence="1">Wzt C-terminal domain-containing protein</fullName>
    </recommendedName>
</protein>
<evidence type="ECO:0000259" key="1">
    <source>
        <dbReference type="Pfam" id="PF14524"/>
    </source>
</evidence>
<name>X1LDQ2_9ZZZZ</name>
<sequence length="212" mass="24088">MGMSVVLVTHSMQGLLGIAKETILLNKGKIKYYGPTKDTISKYIDDTNRVARLGHINTATRRGSGEVRIIKACVVNEKGNEITELLVGDSIRIRCSFKVNKPIKNPVFSFSICDAISRQIVLSANSDNLFHTEKLEKDGEYEIFFEKPELYPRRYYLYGGIIEKGDITPIDVWDDAGEQFIIKHTEKTKENQYSLLGSPITFSPYKFKLIEK</sequence>
<dbReference type="EMBL" id="BARV01008238">
    <property type="protein sequence ID" value="GAI17432.1"/>
    <property type="molecule type" value="Genomic_DNA"/>
</dbReference>
<dbReference type="AlphaFoldDB" id="X1LDQ2"/>
<evidence type="ECO:0000313" key="2">
    <source>
        <dbReference type="EMBL" id="GAI17432.1"/>
    </source>
</evidence>
<proteinExistence type="predicted"/>
<reference evidence="2" key="1">
    <citation type="journal article" date="2014" name="Front. Microbiol.">
        <title>High frequency of phylogenetically diverse reductive dehalogenase-homologous genes in deep subseafloor sedimentary metagenomes.</title>
        <authorList>
            <person name="Kawai M."/>
            <person name="Futagami T."/>
            <person name="Toyoda A."/>
            <person name="Takaki Y."/>
            <person name="Nishi S."/>
            <person name="Hori S."/>
            <person name="Arai W."/>
            <person name="Tsubouchi T."/>
            <person name="Morono Y."/>
            <person name="Uchiyama I."/>
            <person name="Ito T."/>
            <person name="Fujiyama A."/>
            <person name="Inagaki F."/>
            <person name="Takami H."/>
        </authorList>
    </citation>
    <scope>NUCLEOTIDE SEQUENCE</scope>
    <source>
        <strain evidence="2">Expedition CK06-06</strain>
    </source>
</reference>
<dbReference type="Pfam" id="PF14524">
    <property type="entry name" value="Wzt_C"/>
    <property type="match status" value="1"/>
</dbReference>
<comment type="caution">
    <text evidence="2">The sequence shown here is derived from an EMBL/GenBank/DDBJ whole genome shotgun (WGS) entry which is preliminary data.</text>
</comment>